<evidence type="ECO:0000256" key="5">
    <source>
        <dbReference type="ARBA" id="ARBA00022840"/>
    </source>
</evidence>
<keyword evidence="3" id="KW-0547">Nucleotide-binding</keyword>
<dbReference type="InterPro" id="IPR003439">
    <property type="entry name" value="ABC_transporter-like_ATP-bd"/>
</dbReference>
<dbReference type="InterPro" id="IPR029058">
    <property type="entry name" value="AB_hydrolase_fold"/>
</dbReference>
<feature type="compositionally biased region" description="Gly residues" evidence="6">
    <location>
        <begin position="379"/>
        <end position="389"/>
    </location>
</feature>
<evidence type="ECO:0000256" key="4">
    <source>
        <dbReference type="ARBA" id="ARBA00022801"/>
    </source>
</evidence>
<evidence type="ECO:0000259" key="7">
    <source>
        <dbReference type="PROSITE" id="PS50893"/>
    </source>
</evidence>
<dbReference type="PANTHER" id="PTHR43335:SF4">
    <property type="entry name" value="ABC TRANSPORTER, ATP-BINDING PROTEIN"/>
    <property type="match status" value="1"/>
</dbReference>
<dbReference type="Gene3D" id="2.60.120.260">
    <property type="entry name" value="Galactose-binding domain-like"/>
    <property type="match status" value="1"/>
</dbReference>
<evidence type="ECO:0000313" key="9">
    <source>
        <dbReference type="Proteomes" id="UP001595872"/>
    </source>
</evidence>
<dbReference type="InterPro" id="IPR000383">
    <property type="entry name" value="Xaa-Pro-like_dom"/>
</dbReference>
<evidence type="ECO:0000256" key="3">
    <source>
        <dbReference type="ARBA" id="ARBA00022741"/>
    </source>
</evidence>
<proteinExistence type="inferred from homology"/>
<feature type="compositionally biased region" description="Pro residues" evidence="6">
    <location>
        <begin position="660"/>
        <end position="670"/>
    </location>
</feature>
<keyword evidence="9" id="KW-1185">Reference proteome</keyword>
<dbReference type="InterPro" id="IPR027417">
    <property type="entry name" value="P-loop_NTPase"/>
</dbReference>
<evidence type="ECO:0000313" key="8">
    <source>
        <dbReference type="EMBL" id="MFC4912069.1"/>
    </source>
</evidence>
<feature type="region of interest" description="Disordered" evidence="6">
    <location>
        <begin position="340"/>
        <end position="396"/>
    </location>
</feature>
<dbReference type="SUPFAM" id="SSF53474">
    <property type="entry name" value="alpha/beta-Hydrolases"/>
    <property type="match status" value="1"/>
</dbReference>
<dbReference type="RefSeq" id="WP_378261633.1">
    <property type="nucleotide sequence ID" value="NZ_JBHSIT010000011.1"/>
</dbReference>
<dbReference type="PROSITE" id="PS00211">
    <property type="entry name" value="ABC_TRANSPORTER_1"/>
    <property type="match status" value="1"/>
</dbReference>
<dbReference type="EMBL" id="JBHSIT010000011">
    <property type="protein sequence ID" value="MFC4912069.1"/>
    <property type="molecule type" value="Genomic_DNA"/>
</dbReference>
<dbReference type="Pfam" id="PF08530">
    <property type="entry name" value="PepX_C"/>
    <property type="match status" value="1"/>
</dbReference>
<dbReference type="SUPFAM" id="SSF49785">
    <property type="entry name" value="Galactose-binding domain-like"/>
    <property type="match status" value="1"/>
</dbReference>
<feature type="domain" description="ABC transporter" evidence="7">
    <location>
        <begin position="752"/>
        <end position="980"/>
    </location>
</feature>
<comment type="caution">
    <text evidence="8">The sequence shown here is derived from an EMBL/GenBank/DDBJ whole genome shotgun (WGS) entry which is preliminary data.</text>
</comment>
<evidence type="ECO:0000256" key="6">
    <source>
        <dbReference type="SAM" id="MobiDB-lite"/>
    </source>
</evidence>
<organism evidence="8 9">
    <name type="scientific">Actinomadura gamaensis</name>
    <dbReference type="NCBI Taxonomy" id="1763541"/>
    <lineage>
        <taxon>Bacteria</taxon>
        <taxon>Bacillati</taxon>
        <taxon>Actinomycetota</taxon>
        <taxon>Actinomycetes</taxon>
        <taxon>Streptosporangiales</taxon>
        <taxon>Thermomonosporaceae</taxon>
        <taxon>Actinomadura</taxon>
    </lineage>
</organism>
<dbReference type="Pfam" id="PF02129">
    <property type="entry name" value="Peptidase_S15"/>
    <property type="match status" value="1"/>
</dbReference>
<dbReference type="InterPro" id="IPR017871">
    <property type="entry name" value="ABC_transporter-like_CS"/>
</dbReference>
<dbReference type="PROSITE" id="PS50893">
    <property type="entry name" value="ABC_TRANSPORTER_2"/>
    <property type="match status" value="1"/>
</dbReference>
<reference evidence="9" key="1">
    <citation type="journal article" date="2019" name="Int. J. Syst. Evol. Microbiol.">
        <title>The Global Catalogue of Microorganisms (GCM) 10K type strain sequencing project: providing services to taxonomists for standard genome sequencing and annotation.</title>
        <authorList>
            <consortium name="The Broad Institute Genomics Platform"/>
            <consortium name="The Broad Institute Genome Sequencing Center for Infectious Disease"/>
            <person name="Wu L."/>
            <person name="Ma J."/>
        </authorList>
    </citation>
    <scope>NUCLEOTIDE SEQUENCE [LARGE SCALE GENOMIC DNA]</scope>
    <source>
        <strain evidence="9">KLKA75</strain>
    </source>
</reference>
<dbReference type="Gene3D" id="3.40.50.300">
    <property type="entry name" value="P-loop containing nucleotide triphosphate hydrolases"/>
    <property type="match status" value="1"/>
</dbReference>
<keyword evidence="2" id="KW-0813">Transport</keyword>
<dbReference type="SMART" id="SM00382">
    <property type="entry name" value="AAA"/>
    <property type="match status" value="1"/>
</dbReference>
<keyword evidence="5" id="KW-0067">ATP-binding</keyword>
<dbReference type="GO" id="GO:0016787">
    <property type="term" value="F:hydrolase activity"/>
    <property type="evidence" value="ECO:0007669"/>
    <property type="project" value="UniProtKB-KW"/>
</dbReference>
<feature type="region of interest" description="Disordered" evidence="6">
    <location>
        <begin position="726"/>
        <end position="745"/>
    </location>
</feature>
<gene>
    <name evidence="8" type="ORF">ACFPCY_32540</name>
</gene>
<dbReference type="SMART" id="SM00939">
    <property type="entry name" value="PepX_C"/>
    <property type="match status" value="1"/>
</dbReference>
<dbReference type="Pfam" id="PF00005">
    <property type="entry name" value="ABC_tran"/>
    <property type="match status" value="1"/>
</dbReference>
<protein>
    <submittedName>
        <fullName evidence="8">Alpha/beta fold hydrolase</fullName>
    </submittedName>
</protein>
<keyword evidence="4 8" id="KW-0378">Hydrolase</keyword>
<accession>A0ABV9U7B9</accession>
<dbReference type="InterPro" id="IPR003593">
    <property type="entry name" value="AAA+_ATPase"/>
</dbReference>
<feature type="region of interest" description="Disordered" evidence="6">
    <location>
        <begin position="694"/>
        <end position="713"/>
    </location>
</feature>
<evidence type="ECO:0000256" key="1">
    <source>
        <dbReference type="ARBA" id="ARBA00005417"/>
    </source>
</evidence>
<dbReference type="PANTHER" id="PTHR43335">
    <property type="entry name" value="ABC TRANSPORTER, ATP-BINDING PROTEIN"/>
    <property type="match status" value="1"/>
</dbReference>
<dbReference type="InterPro" id="IPR013736">
    <property type="entry name" value="Xaa-Pro_dipept_C"/>
</dbReference>
<name>A0ABV9U7B9_9ACTN</name>
<sequence length="986" mass="101382">MRVGGGFVRRWAALRGSGRRWTAAGGAVALLAAGGLAYGISVADERPITSSDQWISVVDGPRDDQHVRLDTAFYRPAGSGKAPAILLGHGFGGTKDDMRAEARKLARDGYAVLTWSARGFGRSTGQIALDSPDYEVKDVRQLIDWLARRPEVRLDGPGDPRVGMTGESYGGAIALMTAAYDRRVDAIAPRITWNSLPDVFFPNADGQGPESGVFKKLWAGLFFTSGSNGTACGRFLPALCTMYQRVAESGRPTQEAVRILGASSPASVADRIRVPSLLIQGQSDSLFPLDQADANARAIAHNDSPVRTVWYQGGHDGGDPETSRLEGYVKDWFDTYLKSGKPTSGATGGGPTSGVNSGGSTTGAGASGTASGSRTDGSRAGGSRVGGSAGDSSAGDGFTVTRAGGIDSSTQKIVVRAASAGTYPGLSANRRTLPLRGSAQTINNPAGGTPASISALPGLGGLDALGSLGGQLMGGGGAGGGAGGGGGGGGLSLDVPGQSATFDTAALTAPVQLTGAASVRLKVTGAPQDGASLFAKIYDVPPGGGATPARRLAAPFHVTTSNEVTVTLPAMDYRFEPGHRIRVVISTTDMGFATPTRAASYTVAATSGITVPSVPDLHTPGAPLPAWVWALPLAAAAIAAGILLTGRRKPSLATTSTAPKPTPTPTPTPHPDASNRLNGHAHPATAPQSTINAAQAPESATPDLPEKAQGTADSVDVIKARARGDVQLTASGTRGAPADEDKDKRTPAEVPLEITGLTKAYANGYRAVSDLSFRVERSQVLGLLGPNGAGKTTTLRMLMGLIHPDAGEIKIFGHRVTPGAPVLSRLGSFVEGPGFLPHLSGRDNLDLYWRATGRPAGSAHLEEALEIADLGAALDRAVRTYSQGMRQRLAIAQAMLGLPDLLVLDEPTNGLDPPQIREMREVLVRYAASGRTVIVSSHLLAEVEQTCTHAVVMAGGRRVAAGPVSEITGGGRRLEDAFLEIIGEGS</sequence>
<evidence type="ECO:0000256" key="2">
    <source>
        <dbReference type="ARBA" id="ARBA00022448"/>
    </source>
</evidence>
<dbReference type="Proteomes" id="UP001595872">
    <property type="component" value="Unassembled WGS sequence"/>
</dbReference>
<feature type="region of interest" description="Disordered" evidence="6">
    <location>
        <begin position="650"/>
        <end position="686"/>
    </location>
</feature>
<feature type="compositionally biased region" description="Gly residues" evidence="6">
    <location>
        <begin position="346"/>
        <end position="366"/>
    </location>
</feature>
<dbReference type="InterPro" id="IPR008979">
    <property type="entry name" value="Galactose-bd-like_sf"/>
</dbReference>
<comment type="similarity">
    <text evidence="1">Belongs to the ABC transporter superfamily.</text>
</comment>
<dbReference type="Gene3D" id="3.40.50.1820">
    <property type="entry name" value="alpha/beta hydrolase"/>
    <property type="match status" value="1"/>
</dbReference>
<dbReference type="SUPFAM" id="SSF52540">
    <property type="entry name" value="P-loop containing nucleoside triphosphate hydrolases"/>
    <property type="match status" value="1"/>
</dbReference>